<keyword evidence="7" id="KW-1185">Reference proteome</keyword>
<evidence type="ECO:0000313" key="7">
    <source>
        <dbReference type="Proteomes" id="UP000799776"/>
    </source>
</evidence>
<comment type="caution">
    <text evidence="6">The sequence shown here is derived from an EMBL/GenBank/DDBJ whole genome shotgun (WGS) entry which is preliminary data.</text>
</comment>
<evidence type="ECO:0000256" key="5">
    <source>
        <dbReference type="SAM" id="Phobius"/>
    </source>
</evidence>
<dbReference type="PANTHER" id="PTHR23423">
    <property type="entry name" value="ORGANIC SOLUTE TRANSPORTER-RELATED"/>
    <property type="match status" value="1"/>
</dbReference>
<evidence type="ECO:0000256" key="3">
    <source>
        <dbReference type="ARBA" id="ARBA00022989"/>
    </source>
</evidence>
<evidence type="ECO:0000256" key="4">
    <source>
        <dbReference type="ARBA" id="ARBA00023136"/>
    </source>
</evidence>
<dbReference type="Pfam" id="PF03619">
    <property type="entry name" value="Solute_trans_a"/>
    <property type="match status" value="1"/>
</dbReference>
<feature type="transmembrane region" description="Helical" evidence="5">
    <location>
        <begin position="275"/>
        <end position="296"/>
    </location>
</feature>
<accession>A0A9P4LTR1</accession>
<dbReference type="OrthoDB" id="5348404at2759"/>
<dbReference type="AlphaFoldDB" id="A0A9P4LTR1"/>
<name>A0A9P4LTR1_9PEZI</name>
<feature type="transmembrane region" description="Helical" evidence="5">
    <location>
        <begin position="25"/>
        <end position="46"/>
    </location>
</feature>
<feature type="transmembrane region" description="Helical" evidence="5">
    <location>
        <begin position="153"/>
        <end position="178"/>
    </location>
</feature>
<comment type="subcellular location">
    <subcellularLocation>
        <location evidence="1">Membrane</location>
        <topology evidence="1">Multi-pass membrane protein</topology>
    </subcellularLocation>
</comment>
<keyword evidence="4 5" id="KW-0472">Membrane</keyword>
<evidence type="ECO:0000256" key="1">
    <source>
        <dbReference type="ARBA" id="ARBA00004141"/>
    </source>
</evidence>
<sequence>NVTESPLWTVADTNIGLTFHELGELIAALFAGIAIFISCFLIFGHATHYSRPGEQRHIIRILFMIPMYATVSLLSFHFYKNHIYYEVIRDCYEAFAISSFFHLLCHYIAPTLHEQKEYFRGIEVKNWWWPMTWVQKCTGGMEKGLFRRPRSGLTWFNIIWTAVFQYCFIRVFFTIVSVIAQATDTLCEGSHSPAFAEIYIETFEAIAVTIAMYCLIQFYVQLKEDLAPHKPFLKVLCIKLVIFFCFWQTFVIDWLTGNNTIKSSPKVAYADIKVGIPAMLICVEMAIFSVMHVFAFSWKEYITTKEPTYGPGAGFGAADGYKGGPMGIKALIDAFNPWDIVKAFARGMRWLFVGSRRRHTDSSY</sequence>
<feature type="transmembrane region" description="Helical" evidence="5">
    <location>
        <begin position="198"/>
        <end position="220"/>
    </location>
</feature>
<feature type="transmembrane region" description="Helical" evidence="5">
    <location>
        <begin position="232"/>
        <end position="255"/>
    </location>
</feature>
<feature type="non-terminal residue" evidence="6">
    <location>
        <position position="1"/>
    </location>
</feature>
<protein>
    <submittedName>
        <fullName evidence="6">DUF300-domain-containing protein</fullName>
    </submittedName>
</protein>
<dbReference type="InterPro" id="IPR005178">
    <property type="entry name" value="Ostalpha/TMEM184C"/>
</dbReference>
<gene>
    <name evidence="6" type="ORF">K490DRAFT_14372</name>
</gene>
<dbReference type="EMBL" id="ML978746">
    <property type="protein sequence ID" value="KAF2084077.1"/>
    <property type="molecule type" value="Genomic_DNA"/>
</dbReference>
<dbReference type="GO" id="GO:0016020">
    <property type="term" value="C:membrane"/>
    <property type="evidence" value="ECO:0007669"/>
    <property type="project" value="UniProtKB-SubCell"/>
</dbReference>
<evidence type="ECO:0000313" key="6">
    <source>
        <dbReference type="EMBL" id="KAF2084077.1"/>
    </source>
</evidence>
<proteinExistence type="predicted"/>
<feature type="transmembrane region" description="Helical" evidence="5">
    <location>
        <begin position="58"/>
        <end position="79"/>
    </location>
</feature>
<evidence type="ECO:0000256" key="2">
    <source>
        <dbReference type="ARBA" id="ARBA00022692"/>
    </source>
</evidence>
<reference evidence="6" key="1">
    <citation type="journal article" date="2020" name="Stud. Mycol.">
        <title>101 Dothideomycetes genomes: a test case for predicting lifestyles and emergence of pathogens.</title>
        <authorList>
            <person name="Haridas S."/>
            <person name="Albert R."/>
            <person name="Binder M."/>
            <person name="Bloem J."/>
            <person name="Labutti K."/>
            <person name="Salamov A."/>
            <person name="Andreopoulos B."/>
            <person name="Baker S."/>
            <person name="Barry K."/>
            <person name="Bills G."/>
            <person name="Bluhm B."/>
            <person name="Cannon C."/>
            <person name="Castanera R."/>
            <person name="Culley D."/>
            <person name="Daum C."/>
            <person name="Ezra D."/>
            <person name="Gonzalez J."/>
            <person name="Henrissat B."/>
            <person name="Kuo A."/>
            <person name="Liang C."/>
            <person name="Lipzen A."/>
            <person name="Lutzoni F."/>
            <person name="Magnuson J."/>
            <person name="Mondo S."/>
            <person name="Nolan M."/>
            <person name="Ohm R."/>
            <person name="Pangilinan J."/>
            <person name="Park H.-J."/>
            <person name="Ramirez L."/>
            <person name="Alfaro M."/>
            <person name="Sun H."/>
            <person name="Tritt A."/>
            <person name="Yoshinaga Y."/>
            <person name="Zwiers L.-H."/>
            <person name="Turgeon B."/>
            <person name="Goodwin S."/>
            <person name="Spatafora J."/>
            <person name="Crous P."/>
            <person name="Grigoriev I."/>
        </authorList>
    </citation>
    <scope>NUCLEOTIDE SEQUENCE</scope>
    <source>
        <strain evidence="6">CBS 121410</strain>
    </source>
</reference>
<organism evidence="6 7">
    <name type="scientific">Saccharata proteae CBS 121410</name>
    <dbReference type="NCBI Taxonomy" id="1314787"/>
    <lineage>
        <taxon>Eukaryota</taxon>
        <taxon>Fungi</taxon>
        <taxon>Dikarya</taxon>
        <taxon>Ascomycota</taxon>
        <taxon>Pezizomycotina</taxon>
        <taxon>Dothideomycetes</taxon>
        <taxon>Dothideomycetes incertae sedis</taxon>
        <taxon>Botryosphaeriales</taxon>
        <taxon>Saccharataceae</taxon>
        <taxon>Saccharata</taxon>
    </lineage>
</organism>
<keyword evidence="2 5" id="KW-0812">Transmembrane</keyword>
<feature type="non-terminal residue" evidence="6">
    <location>
        <position position="364"/>
    </location>
</feature>
<keyword evidence="3 5" id="KW-1133">Transmembrane helix</keyword>
<dbReference type="SMART" id="SM01417">
    <property type="entry name" value="Solute_trans_a"/>
    <property type="match status" value="1"/>
</dbReference>
<dbReference type="Proteomes" id="UP000799776">
    <property type="component" value="Unassembled WGS sequence"/>
</dbReference>